<dbReference type="EMBL" id="UINC01037646">
    <property type="protein sequence ID" value="SVB33439.1"/>
    <property type="molecule type" value="Genomic_DNA"/>
</dbReference>
<evidence type="ECO:0000256" key="3">
    <source>
        <dbReference type="ARBA" id="ARBA00022694"/>
    </source>
</evidence>
<evidence type="ECO:0000259" key="7">
    <source>
        <dbReference type="Pfam" id="PF01171"/>
    </source>
</evidence>
<protein>
    <recommendedName>
        <fullName evidence="1">tRNA(Ile)-lysidine synthetase</fullName>
        <ecNumber evidence="1">6.3.4.19</ecNumber>
    </recommendedName>
</protein>
<name>A0A382D5N4_9ZZZZ</name>
<dbReference type="SUPFAM" id="SSF52402">
    <property type="entry name" value="Adenine nucleotide alpha hydrolases-like"/>
    <property type="match status" value="1"/>
</dbReference>
<dbReference type="InterPro" id="IPR011063">
    <property type="entry name" value="TilS/TtcA_N"/>
</dbReference>
<evidence type="ECO:0000256" key="1">
    <source>
        <dbReference type="ARBA" id="ARBA00013267"/>
    </source>
</evidence>
<organism evidence="8">
    <name type="scientific">marine metagenome</name>
    <dbReference type="NCBI Taxonomy" id="408172"/>
    <lineage>
        <taxon>unclassified sequences</taxon>
        <taxon>metagenomes</taxon>
        <taxon>ecological metagenomes</taxon>
    </lineage>
</organism>
<comment type="catalytic activity">
    <reaction evidence="6">
        <text>cytidine(34) in tRNA(Ile2) + L-lysine + ATP = lysidine(34) in tRNA(Ile2) + AMP + diphosphate + H(+)</text>
        <dbReference type="Rhea" id="RHEA:43744"/>
        <dbReference type="Rhea" id="RHEA-COMP:10625"/>
        <dbReference type="Rhea" id="RHEA-COMP:10670"/>
        <dbReference type="ChEBI" id="CHEBI:15378"/>
        <dbReference type="ChEBI" id="CHEBI:30616"/>
        <dbReference type="ChEBI" id="CHEBI:32551"/>
        <dbReference type="ChEBI" id="CHEBI:33019"/>
        <dbReference type="ChEBI" id="CHEBI:82748"/>
        <dbReference type="ChEBI" id="CHEBI:83665"/>
        <dbReference type="ChEBI" id="CHEBI:456215"/>
        <dbReference type="EC" id="6.3.4.19"/>
    </reaction>
</comment>
<evidence type="ECO:0000256" key="6">
    <source>
        <dbReference type="ARBA" id="ARBA00048539"/>
    </source>
</evidence>
<dbReference type="Gene3D" id="1.20.59.20">
    <property type="match status" value="1"/>
</dbReference>
<sequence>MAVSKSLDLEETLKNHIQRLNIKKICVSLSGGLDSIVLLHALHQIAGEQIYLRAIHFNHNLTDGSHSWAQFCKKICNQLNVNLDIYSLKINLHEGFGIEAAARKARYQKLRKSIQKDECLMTAHHQDDQLETILLRMARGTGIEGLQGIQRQFDFGQGIILRPLLDFTRDQIEDYAKRNKLEWVEDVSNKEVYFDRNFLRRKVIPIIKQRWPSFPSGVSRLSEISSQTLILLKELAEQDIGKDCSITELNIDVFNDKSNERIINIMRYLISRNKMSTPSMRVLNAGINILLNNESINPSMVWDDYCIKRYLNKLYFLDASQLEPNQNFEPINWKIKMPLRLDNDGGLLKVKLVRGRGLSLNKCDQNLTI</sequence>
<gene>
    <name evidence="8" type="ORF">METZ01_LOCUS186293</name>
</gene>
<reference evidence="8" key="1">
    <citation type="submission" date="2018-05" db="EMBL/GenBank/DDBJ databases">
        <authorList>
            <person name="Lanie J.A."/>
            <person name="Ng W.-L."/>
            <person name="Kazmierczak K.M."/>
            <person name="Andrzejewski T.M."/>
            <person name="Davidsen T.M."/>
            <person name="Wayne K.J."/>
            <person name="Tettelin H."/>
            <person name="Glass J.I."/>
            <person name="Rusch D."/>
            <person name="Podicherti R."/>
            <person name="Tsui H.-C.T."/>
            <person name="Winkler M.E."/>
        </authorList>
    </citation>
    <scope>NUCLEOTIDE SEQUENCE</scope>
</reference>
<dbReference type="GO" id="GO:0005524">
    <property type="term" value="F:ATP binding"/>
    <property type="evidence" value="ECO:0007669"/>
    <property type="project" value="UniProtKB-KW"/>
</dbReference>
<dbReference type="GO" id="GO:0032267">
    <property type="term" value="F:tRNA(Ile)-lysidine synthase activity"/>
    <property type="evidence" value="ECO:0007669"/>
    <property type="project" value="UniProtKB-EC"/>
</dbReference>
<keyword evidence="2" id="KW-0436">Ligase</keyword>
<dbReference type="Pfam" id="PF01171">
    <property type="entry name" value="ATP_bind_3"/>
    <property type="match status" value="1"/>
</dbReference>
<dbReference type="PANTHER" id="PTHR43033:SF1">
    <property type="entry name" value="TRNA(ILE)-LYSIDINE SYNTHASE-RELATED"/>
    <property type="match status" value="1"/>
</dbReference>
<evidence type="ECO:0000256" key="4">
    <source>
        <dbReference type="ARBA" id="ARBA00022741"/>
    </source>
</evidence>
<proteinExistence type="inferred from homology"/>
<feature type="non-terminal residue" evidence="8">
    <location>
        <position position="1"/>
    </location>
</feature>
<evidence type="ECO:0000313" key="8">
    <source>
        <dbReference type="EMBL" id="SVB33439.1"/>
    </source>
</evidence>
<evidence type="ECO:0000256" key="2">
    <source>
        <dbReference type="ARBA" id="ARBA00022598"/>
    </source>
</evidence>
<dbReference type="EC" id="6.3.4.19" evidence="1"/>
<dbReference type="NCBIfam" id="TIGR02432">
    <property type="entry name" value="lysidine_TilS_N"/>
    <property type="match status" value="1"/>
</dbReference>
<dbReference type="PANTHER" id="PTHR43033">
    <property type="entry name" value="TRNA(ILE)-LYSIDINE SYNTHASE-RELATED"/>
    <property type="match status" value="1"/>
</dbReference>
<feature type="domain" description="tRNA(Ile)-lysidine/2-thiocytidine synthase N-terminal" evidence="7">
    <location>
        <begin position="24"/>
        <end position="201"/>
    </location>
</feature>
<dbReference type="HAMAP" id="MF_01161">
    <property type="entry name" value="tRNA_Ile_lys_synt"/>
    <property type="match status" value="1"/>
</dbReference>
<dbReference type="SUPFAM" id="SSF82829">
    <property type="entry name" value="MesJ substrate recognition domain-like"/>
    <property type="match status" value="1"/>
</dbReference>
<dbReference type="AlphaFoldDB" id="A0A382D5N4"/>
<keyword evidence="4" id="KW-0547">Nucleotide-binding</keyword>
<dbReference type="InterPro" id="IPR012094">
    <property type="entry name" value="tRNA_Ile_lys_synt"/>
</dbReference>
<dbReference type="InterPro" id="IPR012795">
    <property type="entry name" value="tRNA_Ile_lys_synt_N"/>
</dbReference>
<dbReference type="InterPro" id="IPR014729">
    <property type="entry name" value="Rossmann-like_a/b/a_fold"/>
</dbReference>
<dbReference type="CDD" id="cd01992">
    <property type="entry name" value="TilS_N"/>
    <property type="match status" value="1"/>
</dbReference>
<keyword evidence="5" id="KW-0067">ATP-binding</keyword>
<keyword evidence="3" id="KW-0819">tRNA processing</keyword>
<accession>A0A382D5N4</accession>
<feature type="non-terminal residue" evidence="8">
    <location>
        <position position="369"/>
    </location>
</feature>
<dbReference type="Gene3D" id="3.40.50.620">
    <property type="entry name" value="HUPs"/>
    <property type="match status" value="1"/>
</dbReference>
<evidence type="ECO:0000256" key="5">
    <source>
        <dbReference type="ARBA" id="ARBA00022840"/>
    </source>
</evidence>
<dbReference type="GO" id="GO:0008033">
    <property type="term" value="P:tRNA processing"/>
    <property type="evidence" value="ECO:0007669"/>
    <property type="project" value="UniProtKB-KW"/>
</dbReference>